<evidence type="ECO:0000313" key="3">
    <source>
        <dbReference type="Proteomes" id="UP001237642"/>
    </source>
</evidence>
<organism evidence="2 3">
    <name type="scientific">Heracleum sosnowskyi</name>
    <dbReference type="NCBI Taxonomy" id="360622"/>
    <lineage>
        <taxon>Eukaryota</taxon>
        <taxon>Viridiplantae</taxon>
        <taxon>Streptophyta</taxon>
        <taxon>Embryophyta</taxon>
        <taxon>Tracheophyta</taxon>
        <taxon>Spermatophyta</taxon>
        <taxon>Magnoliopsida</taxon>
        <taxon>eudicotyledons</taxon>
        <taxon>Gunneridae</taxon>
        <taxon>Pentapetalae</taxon>
        <taxon>asterids</taxon>
        <taxon>campanulids</taxon>
        <taxon>Apiales</taxon>
        <taxon>Apiaceae</taxon>
        <taxon>Apioideae</taxon>
        <taxon>apioid superclade</taxon>
        <taxon>Tordylieae</taxon>
        <taxon>Tordyliinae</taxon>
        <taxon>Heracleum</taxon>
    </lineage>
</organism>
<accession>A0AAD8IBL8</accession>
<feature type="compositionally biased region" description="Basic residues" evidence="1">
    <location>
        <begin position="10"/>
        <end position="19"/>
    </location>
</feature>
<reference evidence="2" key="1">
    <citation type="submission" date="2023-02" db="EMBL/GenBank/DDBJ databases">
        <title>Genome of toxic invasive species Heracleum sosnowskyi carries increased number of genes despite the absence of recent whole-genome duplications.</title>
        <authorList>
            <person name="Schelkunov M."/>
            <person name="Shtratnikova V."/>
            <person name="Makarenko M."/>
            <person name="Klepikova A."/>
            <person name="Omelchenko D."/>
            <person name="Novikova G."/>
            <person name="Obukhova E."/>
            <person name="Bogdanov V."/>
            <person name="Penin A."/>
            <person name="Logacheva M."/>
        </authorList>
    </citation>
    <scope>NUCLEOTIDE SEQUENCE</scope>
    <source>
        <strain evidence="2">Hsosn_3</strain>
        <tissue evidence="2">Leaf</tissue>
    </source>
</reference>
<comment type="caution">
    <text evidence="2">The sequence shown here is derived from an EMBL/GenBank/DDBJ whole genome shotgun (WGS) entry which is preliminary data.</text>
</comment>
<gene>
    <name evidence="2" type="ORF">POM88_020542</name>
</gene>
<sequence>MVQWAGPNSRKGKSSKGKGIKTVTVSGGCGEESFVKPEFPQRVTYERKRLSYNHGRYSKKPPVNARPTMHFVKPKAIVEPDAKHTLQHIVRIRWDENTINTNGSNREAFYDGFIEKFQEYYKYPDGYEIPQKDRIVRAHLKKYFKQYLGAEKRRLIKHPRELMKSGCTEYEIDVEVLKPHYFSQRAWNSICEYWGIIQFETSRDRAAGKVRKVRSKLTLEEEFTNEPPSPCTQKELYRKKDLIATMQARPPNRGRIFLRPQNTVGELLGAREIAQ</sequence>
<feature type="region of interest" description="Disordered" evidence="1">
    <location>
        <begin position="1"/>
        <end position="20"/>
    </location>
</feature>
<evidence type="ECO:0000256" key="1">
    <source>
        <dbReference type="SAM" id="MobiDB-lite"/>
    </source>
</evidence>
<dbReference type="AlphaFoldDB" id="A0AAD8IBL8"/>
<proteinExistence type="predicted"/>
<keyword evidence="3" id="KW-1185">Reference proteome</keyword>
<evidence type="ECO:0000313" key="2">
    <source>
        <dbReference type="EMBL" id="KAK1382807.1"/>
    </source>
</evidence>
<protein>
    <submittedName>
        <fullName evidence="2">Uncharacterized protein</fullName>
    </submittedName>
</protein>
<name>A0AAD8IBL8_9APIA</name>
<dbReference type="EMBL" id="JAUIZM010000005">
    <property type="protein sequence ID" value="KAK1382807.1"/>
    <property type="molecule type" value="Genomic_DNA"/>
</dbReference>
<dbReference type="Proteomes" id="UP001237642">
    <property type="component" value="Unassembled WGS sequence"/>
</dbReference>
<reference evidence="2" key="2">
    <citation type="submission" date="2023-05" db="EMBL/GenBank/DDBJ databases">
        <authorList>
            <person name="Schelkunov M.I."/>
        </authorList>
    </citation>
    <scope>NUCLEOTIDE SEQUENCE</scope>
    <source>
        <strain evidence="2">Hsosn_3</strain>
        <tissue evidence="2">Leaf</tissue>
    </source>
</reference>